<dbReference type="RefSeq" id="WP_045106095.1">
    <property type="nucleotide sequence ID" value="NZ_LN681225.1"/>
</dbReference>
<evidence type="ECO:0000256" key="4">
    <source>
        <dbReference type="ARBA" id="ARBA00022989"/>
    </source>
</evidence>
<dbReference type="PANTHER" id="PTHR43840:SF15">
    <property type="entry name" value="MITOCHONDRIAL METAL TRANSPORTER 1-RELATED"/>
    <property type="match status" value="1"/>
</dbReference>
<dbReference type="GO" id="GO:0006826">
    <property type="term" value="P:iron ion transport"/>
    <property type="evidence" value="ECO:0007669"/>
    <property type="project" value="UniProtKB-KW"/>
</dbReference>
<dbReference type="InterPro" id="IPR027469">
    <property type="entry name" value="Cation_efflux_TMD_sf"/>
</dbReference>
<accession>A0A0A8UTE2</accession>
<name>A0A0A8UTE2_LEGHA</name>
<dbReference type="Proteomes" id="UP000032803">
    <property type="component" value="Chromosome I"/>
</dbReference>
<feature type="domain" description="Cation efflux protein transmembrane" evidence="7">
    <location>
        <begin position="53"/>
        <end position="227"/>
    </location>
</feature>
<feature type="transmembrane region" description="Helical" evidence="6">
    <location>
        <begin position="21"/>
        <end position="45"/>
    </location>
</feature>
<dbReference type="AlphaFoldDB" id="A0A0A8UTE2"/>
<evidence type="ECO:0000256" key="1">
    <source>
        <dbReference type="ARBA" id="ARBA00004141"/>
    </source>
</evidence>
<protein>
    <submittedName>
        <fullName evidence="8">Cation diffusion facilitator family transporter</fullName>
    </submittedName>
</protein>
<dbReference type="InterPro" id="IPR050291">
    <property type="entry name" value="CDF_Transporter"/>
</dbReference>
<dbReference type="InterPro" id="IPR058533">
    <property type="entry name" value="Cation_efflux_TM"/>
</dbReference>
<keyword evidence="3 6" id="KW-0812">Transmembrane</keyword>
<keyword evidence="9" id="KW-1185">Reference proteome</keyword>
<dbReference type="HOGENOM" id="CLU_899302_0_0_6"/>
<dbReference type="PANTHER" id="PTHR43840">
    <property type="entry name" value="MITOCHONDRIAL METAL TRANSPORTER 1-RELATED"/>
    <property type="match status" value="1"/>
</dbReference>
<evidence type="ECO:0000259" key="7">
    <source>
        <dbReference type="Pfam" id="PF01545"/>
    </source>
</evidence>
<evidence type="ECO:0000256" key="5">
    <source>
        <dbReference type="ARBA" id="ARBA00023136"/>
    </source>
</evidence>
<keyword evidence="2" id="KW-0813">Transport</keyword>
<evidence type="ECO:0000256" key="3">
    <source>
        <dbReference type="ARBA" id="ARBA00022692"/>
    </source>
</evidence>
<dbReference type="Pfam" id="PF01545">
    <property type="entry name" value="Cation_efflux"/>
    <property type="match status" value="1"/>
</dbReference>
<gene>
    <name evidence="8" type="ORF">LHA_1752</name>
</gene>
<reference evidence="9" key="1">
    <citation type="submission" date="2014-09" db="EMBL/GenBank/DDBJ databases">
        <authorList>
            <person name="Gomez-Valero L."/>
        </authorList>
    </citation>
    <scope>NUCLEOTIDE SEQUENCE [LARGE SCALE GENOMIC DNA]</scope>
    <source>
        <strain evidence="9">ATCC35250</strain>
    </source>
</reference>
<evidence type="ECO:0000313" key="9">
    <source>
        <dbReference type="Proteomes" id="UP000032803"/>
    </source>
</evidence>
<dbReference type="SUPFAM" id="SSF161111">
    <property type="entry name" value="Cation efflux protein transmembrane domain-like"/>
    <property type="match status" value="1"/>
</dbReference>
<feature type="transmembrane region" description="Helical" evidence="6">
    <location>
        <begin position="176"/>
        <end position="195"/>
    </location>
</feature>
<comment type="subcellular location">
    <subcellularLocation>
        <location evidence="1">Membrane</location>
        <topology evidence="1">Multi-pass membrane protein</topology>
    </subcellularLocation>
</comment>
<dbReference type="PATRIC" id="fig|449.7.peg.3368"/>
<evidence type="ECO:0000313" key="8">
    <source>
        <dbReference type="EMBL" id="CEK10791.1"/>
    </source>
</evidence>
<dbReference type="GO" id="GO:0008324">
    <property type="term" value="F:monoatomic cation transmembrane transporter activity"/>
    <property type="evidence" value="ECO:0007669"/>
    <property type="project" value="InterPro"/>
</dbReference>
<dbReference type="OrthoDB" id="9806522at2"/>
<evidence type="ECO:0000256" key="6">
    <source>
        <dbReference type="SAM" id="Phobius"/>
    </source>
</evidence>
<proteinExistence type="predicted"/>
<feature type="transmembrane region" description="Helical" evidence="6">
    <location>
        <begin position="90"/>
        <end position="113"/>
    </location>
</feature>
<dbReference type="Gene3D" id="1.20.1510.10">
    <property type="entry name" value="Cation efflux protein transmembrane domain"/>
    <property type="match status" value="1"/>
</dbReference>
<dbReference type="GO" id="GO:0016020">
    <property type="term" value="C:membrane"/>
    <property type="evidence" value="ECO:0007669"/>
    <property type="project" value="UniProtKB-SubCell"/>
</dbReference>
<keyword evidence="4 6" id="KW-1133">Transmembrane helix</keyword>
<dbReference type="STRING" id="449.LHA_1752"/>
<feature type="transmembrane region" description="Helical" evidence="6">
    <location>
        <begin position="133"/>
        <end position="155"/>
    </location>
</feature>
<dbReference type="KEGG" id="lha:LHA_1752"/>
<evidence type="ECO:0000256" key="2">
    <source>
        <dbReference type="ARBA" id="ARBA00022448"/>
    </source>
</evidence>
<keyword evidence="5 6" id="KW-0472">Membrane</keyword>
<organism evidence="8 9">
    <name type="scientific">Legionella hackeliae</name>
    <dbReference type="NCBI Taxonomy" id="449"/>
    <lineage>
        <taxon>Bacteria</taxon>
        <taxon>Pseudomonadati</taxon>
        <taxon>Pseudomonadota</taxon>
        <taxon>Gammaproteobacteria</taxon>
        <taxon>Legionellales</taxon>
        <taxon>Legionellaceae</taxon>
        <taxon>Legionella</taxon>
    </lineage>
</organism>
<sequence>MYKTKDFEFPKNLLPHFNQAKLLEWLSIFYLISIIILEFLVMGNIQTMKTVWLEDILSLTAPISFLITARIYTRAPNSQFPYGFHSSVKIAFLLGSAALMSIGLFLLIDSSFVLIKQEHPTIPYFTISNHSVWAGYLIIVVMLYKVIAPYFLGLFKIKLAKILHDKTLYVDGRTNRADWIAAVGAIFGIIGISWGWPWSDALVAILISISILKDGFINTKNAIFNLMDETPTKIGSQDIEPLITTILNYLKQLSWVEEVKLRIREDGHIYFGEALVVPKRTDNLVANIGGAIKEIHQFSWRIHDFLICPVDKMP</sequence>
<dbReference type="EMBL" id="LN681225">
    <property type="protein sequence ID" value="CEK10791.1"/>
    <property type="molecule type" value="Genomic_DNA"/>
</dbReference>
<dbReference type="GO" id="GO:0006829">
    <property type="term" value="P:zinc ion transport"/>
    <property type="evidence" value="ECO:0007669"/>
    <property type="project" value="UniProtKB-KW"/>
</dbReference>